<evidence type="ECO:0000256" key="1">
    <source>
        <dbReference type="SAM" id="Coils"/>
    </source>
</evidence>
<evidence type="ECO:0000313" key="3">
    <source>
        <dbReference type="EMBL" id="KAG0468985.1"/>
    </source>
</evidence>
<evidence type="ECO:0000313" key="2">
    <source>
        <dbReference type="EMBL" id="KAG0467359.1"/>
    </source>
</evidence>
<keyword evidence="1" id="KW-0175">Coiled coil</keyword>
<dbReference type="AlphaFoldDB" id="A0A835Q7Y1"/>
<protein>
    <submittedName>
        <fullName evidence="2">Uncharacterized protein</fullName>
    </submittedName>
</protein>
<evidence type="ECO:0000313" key="4">
    <source>
        <dbReference type="Proteomes" id="UP000636800"/>
    </source>
</evidence>
<comment type="caution">
    <text evidence="2">The sequence shown here is derived from an EMBL/GenBank/DDBJ whole genome shotgun (WGS) entry which is preliminary data.</text>
</comment>
<name>A0A835Q7Y1_VANPL</name>
<organism evidence="2 4">
    <name type="scientific">Vanilla planifolia</name>
    <name type="common">Vanilla</name>
    <dbReference type="NCBI Taxonomy" id="51239"/>
    <lineage>
        <taxon>Eukaryota</taxon>
        <taxon>Viridiplantae</taxon>
        <taxon>Streptophyta</taxon>
        <taxon>Embryophyta</taxon>
        <taxon>Tracheophyta</taxon>
        <taxon>Spermatophyta</taxon>
        <taxon>Magnoliopsida</taxon>
        <taxon>Liliopsida</taxon>
        <taxon>Asparagales</taxon>
        <taxon>Orchidaceae</taxon>
        <taxon>Vanilloideae</taxon>
        <taxon>Vanilleae</taxon>
        <taxon>Vanilla</taxon>
    </lineage>
</organism>
<dbReference type="Proteomes" id="UP000636800">
    <property type="component" value="Unassembled WGS sequence"/>
</dbReference>
<accession>A0A835Q7Y1</accession>
<gene>
    <name evidence="3" type="ORF">HPP92_018313</name>
    <name evidence="2" type="ORF">HPP92_018939</name>
</gene>
<proteinExistence type="predicted"/>
<dbReference type="EMBL" id="JADCNL010000009">
    <property type="protein sequence ID" value="KAG0467359.1"/>
    <property type="molecule type" value="Genomic_DNA"/>
</dbReference>
<reference evidence="4 5" key="1">
    <citation type="journal article" date="2020" name="Nat. Food">
        <title>A phased Vanilla planifolia genome enables genetic improvement of flavour and production.</title>
        <authorList>
            <person name="Hasing T."/>
            <person name="Tang H."/>
            <person name="Brym M."/>
            <person name="Khazi F."/>
            <person name="Huang T."/>
            <person name="Chambers A.H."/>
        </authorList>
    </citation>
    <scope>NUCLEOTIDE SEQUENCE [LARGE SCALE GENOMIC DNA]</scope>
    <source>
        <tissue evidence="2">Leaf</tissue>
    </source>
</reference>
<keyword evidence="4" id="KW-1185">Reference proteome</keyword>
<sequence>MEEKLEVKARYKKILQRLERLEQQQATSRKELKFFPVLPLNPILESGQRGQSCLLWVESRERANGA</sequence>
<feature type="coiled-coil region" evidence="1">
    <location>
        <begin position="1"/>
        <end position="31"/>
    </location>
</feature>
<dbReference type="EMBL" id="JADCNM010000009">
    <property type="protein sequence ID" value="KAG0468985.1"/>
    <property type="molecule type" value="Genomic_DNA"/>
</dbReference>
<dbReference type="Proteomes" id="UP000639772">
    <property type="component" value="Chromosome 9"/>
</dbReference>
<evidence type="ECO:0000313" key="5">
    <source>
        <dbReference type="Proteomes" id="UP000639772"/>
    </source>
</evidence>